<comment type="caution">
    <text evidence="1">The sequence shown here is derived from an EMBL/GenBank/DDBJ whole genome shotgun (WGS) entry which is preliminary data.</text>
</comment>
<accession>A1ZCZ6</accession>
<proteinExistence type="predicted"/>
<name>A1ZCZ6_MICM2</name>
<evidence type="ECO:0000313" key="1">
    <source>
        <dbReference type="EMBL" id="EAY31536.1"/>
    </source>
</evidence>
<keyword evidence="2" id="KW-1185">Reference proteome</keyword>
<dbReference type="Proteomes" id="UP000004095">
    <property type="component" value="Unassembled WGS sequence"/>
</dbReference>
<organism evidence="1 2">
    <name type="scientific">Microscilla marina ATCC 23134</name>
    <dbReference type="NCBI Taxonomy" id="313606"/>
    <lineage>
        <taxon>Bacteria</taxon>
        <taxon>Pseudomonadati</taxon>
        <taxon>Bacteroidota</taxon>
        <taxon>Cytophagia</taxon>
        <taxon>Cytophagales</taxon>
        <taxon>Microscillaceae</taxon>
        <taxon>Microscilla</taxon>
    </lineage>
</organism>
<gene>
    <name evidence="1" type="ORF">M23134_05042</name>
</gene>
<protein>
    <submittedName>
        <fullName evidence="1">Uncharacterized protein</fullName>
    </submittedName>
</protein>
<reference evidence="1 2" key="1">
    <citation type="submission" date="2007-01" db="EMBL/GenBank/DDBJ databases">
        <authorList>
            <person name="Haygood M."/>
            <person name="Podell S."/>
            <person name="Anderson C."/>
            <person name="Hopkinson B."/>
            <person name="Roe K."/>
            <person name="Barbeau K."/>
            <person name="Gaasterland T."/>
            <person name="Ferriera S."/>
            <person name="Johnson J."/>
            <person name="Kravitz S."/>
            <person name="Beeson K."/>
            <person name="Sutton G."/>
            <person name="Rogers Y.-H."/>
            <person name="Friedman R."/>
            <person name="Frazier M."/>
            <person name="Venter J.C."/>
        </authorList>
    </citation>
    <scope>NUCLEOTIDE SEQUENCE [LARGE SCALE GENOMIC DNA]</scope>
    <source>
        <strain evidence="1 2">ATCC 23134</strain>
    </source>
</reference>
<dbReference type="AlphaFoldDB" id="A1ZCZ6"/>
<evidence type="ECO:0000313" key="2">
    <source>
        <dbReference type="Proteomes" id="UP000004095"/>
    </source>
</evidence>
<dbReference type="EMBL" id="AAWS01000002">
    <property type="protein sequence ID" value="EAY31536.1"/>
    <property type="molecule type" value="Genomic_DNA"/>
</dbReference>
<sequence length="72" mass="8747">MALVKALRLIGFCFDFQTYNLFFNELLRCHLETTFFDKWFNLQDFRRQLKPKILHTNRFFKSGVSIAQVNLR</sequence>